<dbReference type="Proteomes" id="UP000001231">
    <property type="component" value="Chromosome"/>
</dbReference>
<dbReference type="AlphaFoldDB" id="C7R756"/>
<keyword evidence="1" id="KW-0472">Membrane</keyword>
<dbReference type="InParanoid" id="C7R756"/>
<feature type="transmembrane region" description="Helical" evidence="1">
    <location>
        <begin position="92"/>
        <end position="115"/>
    </location>
</feature>
<evidence type="ECO:0000313" key="3">
    <source>
        <dbReference type="Proteomes" id="UP000001231"/>
    </source>
</evidence>
<evidence type="ECO:0000256" key="1">
    <source>
        <dbReference type="SAM" id="Phobius"/>
    </source>
</evidence>
<feature type="transmembrane region" description="Helical" evidence="1">
    <location>
        <begin position="7"/>
        <end position="30"/>
    </location>
</feature>
<protein>
    <recommendedName>
        <fullName evidence="4">DUF4386 family protein</fullName>
    </recommendedName>
</protein>
<dbReference type="EMBL" id="CP001707">
    <property type="protein sequence ID" value="ACV27512.1"/>
    <property type="molecule type" value="Genomic_DNA"/>
</dbReference>
<accession>C7R756</accession>
<name>C7R756_KANKD</name>
<proteinExistence type="predicted"/>
<organism evidence="2 3">
    <name type="scientific">Kangiella koreensis (strain DSM 16069 / JCM 12317 / KCTC 12182 / SW-125)</name>
    <dbReference type="NCBI Taxonomy" id="523791"/>
    <lineage>
        <taxon>Bacteria</taxon>
        <taxon>Pseudomonadati</taxon>
        <taxon>Pseudomonadota</taxon>
        <taxon>Gammaproteobacteria</taxon>
        <taxon>Kangiellales</taxon>
        <taxon>Kangiellaceae</taxon>
        <taxon>Kangiella</taxon>
    </lineage>
</organism>
<dbReference type="eggNOG" id="ENOG502Z8X1">
    <property type="taxonomic scope" value="Bacteria"/>
</dbReference>
<dbReference type="HOGENOM" id="CLU_107033_0_0_6"/>
<keyword evidence="1" id="KW-0812">Transmembrane</keyword>
<feature type="transmembrane region" description="Helical" evidence="1">
    <location>
        <begin position="135"/>
        <end position="158"/>
    </location>
</feature>
<dbReference type="KEGG" id="kko:Kkor_2102"/>
<feature type="transmembrane region" description="Helical" evidence="1">
    <location>
        <begin position="50"/>
        <end position="71"/>
    </location>
</feature>
<gene>
    <name evidence="2" type="ordered locus">Kkor_2102</name>
</gene>
<evidence type="ECO:0008006" key="4">
    <source>
        <dbReference type="Google" id="ProtNLM"/>
    </source>
</evidence>
<feature type="transmembrane region" description="Helical" evidence="1">
    <location>
        <begin position="195"/>
        <end position="213"/>
    </location>
</feature>
<evidence type="ECO:0000313" key="2">
    <source>
        <dbReference type="EMBL" id="ACV27512.1"/>
    </source>
</evidence>
<keyword evidence="1" id="KW-1133">Transmembrane helix</keyword>
<reference evidence="2 3" key="1">
    <citation type="journal article" date="2009" name="Stand. Genomic Sci.">
        <title>Complete genome sequence of Kangiella koreensis type strain (SW-125).</title>
        <authorList>
            <person name="Han C."/>
            <person name="Sikorski J."/>
            <person name="Lapidus A."/>
            <person name="Nolan M."/>
            <person name="Glavina Del Rio T."/>
            <person name="Tice H."/>
            <person name="Cheng J.F."/>
            <person name="Lucas S."/>
            <person name="Chen F."/>
            <person name="Copeland A."/>
            <person name="Ivanova N."/>
            <person name="Mavromatis K."/>
            <person name="Ovchinnikova G."/>
            <person name="Pati A."/>
            <person name="Bruce D."/>
            <person name="Goodwin L."/>
            <person name="Pitluck S."/>
            <person name="Chen A."/>
            <person name="Palaniappan K."/>
            <person name="Land M."/>
            <person name="Hauser L."/>
            <person name="Chang Y.J."/>
            <person name="Jeffries C.D."/>
            <person name="Chain P."/>
            <person name="Saunders E."/>
            <person name="Brettin T."/>
            <person name="Goker M."/>
            <person name="Tindall B.J."/>
            <person name="Bristow J."/>
            <person name="Eisen J.A."/>
            <person name="Markowitz V."/>
            <person name="Hugenholtz P."/>
            <person name="Kyrpides N.C."/>
            <person name="Klenk H.P."/>
            <person name="Detter J.C."/>
        </authorList>
    </citation>
    <scope>NUCLEOTIDE SEQUENCE [LARGE SCALE GENOMIC DNA]</scope>
    <source>
        <strain evidence="3">DSM 16069 / KCTC 12182 / SW-125</strain>
    </source>
</reference>
<dbReference type="STRING" id="523791.Kkor_2102"/>
<keyword evidence="3" id="KW-1185">Reference proteome</keyword>
<feature type="transmembrane region" description="Helical" evidence="1">
    <location>
        <begin position="170"/>
        <end position="189"/>
    </location>
</feature>
<sequence>MRSANYVTGIAALVLSFIYISAFVYYGAYWSFPHESDAPTKMMFIAEHQTITSAFLFITYILFGLVLSMLVTGTSRILGNASEILKSVTTAFGYLWVGLVIASGMIAISGVTYAIDIAHTDAQKALDAWTILMTIAQSIGGDNEIVGAVWVILVSVLALKADVLSKNLNYLGIAVGLAGVATITPLMIFKELFGVSQIIWFFWLGVCFLRQASDDVSLTNSRRSPC</sequence>